<evidence type="ECO:0000313" key="2">
    <source>
        <dbReference type="EMBL" id="TGE29323.1"/>
    </source>
</evidence>
<dbReference type="RefSeq" id="WP_135393650.1">
    <property type="nucleotide sequence ID" value="NZ_SRMB01000001.1"/>
</dbReference>
<organism evidence="2 3">
    <name type="scientific">Hymenobacter metallicola</name>
    <dbReference type="NCBI Taxonomy" id="2563114"/>
    <lineage>
        <taxon>Bacteria</taxon>
        <taxon>Pseudomonadati</taxon>
        <taxon>Bacteroidota</taxon>
        <taxon>Cytophagia</taxon>
        <taxon>Cytophagales</taxon>
        <taxon>Hymenobacteraceae</taxon>
        <taxon>Hymenobacter</taxon>
    </lineage>
</organism>
<evidence type="ECO:0000313" key="3">
    <source>
        <dbReference type="Proteomes" id="UP000298471"/>
    </source>
</evidence>
<dbReference type="EMBL" id="SRMB01000001">
    <property type="protein sequence ID" value="TGE29323.1"/>
    <property type="molecule type" value="Genomic_DNA"/>
</dbReference>
<dbReference type="Proteomes" id="UP000298471">
    <property type="component" value="Unassembled WGS sequence"/>
</dbReference>
<sequence>MKYPLLTSLAGVLLAGVLGTAQAQTGPITITQATFTASPASVDQYRPMHAAAHPDFVLPQPGAGRDWDYSKLTADSLTLEQLYQAPPATSPLYVAPTRSYPLPTTAPQDVAFPTHGLWHSFTGRRYEALTASGLVRSGYSVQEQQWPIRQTNNVPGDFLRLPAQTIAQGDVFAPTLPLTVSSARRHYPYDAIFLEATVQELGLQAARVRLVHHVTLTEEVVGYGTLHLPKPAGGQAAVPALMVRTHIQEIDSAYVNGRLAPPLVLQALHMEQGQRQHIYQTAFYRQNSSQPALLLYHTDASFSTLRNWFSIWFSGEENLSTVTGVRPAQVVVGSLKAYPNPAASGQLTLELPGERQALQLVVRDLQGRSVATAVALPGQPTPVLRGLRAGLYVVEATTQAGTRHSTRVAVE</sequence>
<comment type="caution">
    <text evidence="2">The sequence shown here is derived from an EMBL/GenBank/DDBJ whole genome shotgun (WGS) entry which is preliminary data.</text>
</comment>
<proteinExistence type="predicted"/>
<keyword evidence="1" id="KW-0732">Signal</keyword>
<name>A0A4Z0QJ68_9BACT</name>
<accession>A0A4Z0QJ68</accession>
<dbReference type="OrthoDB" id="872524at2"/>
<feature type="chain" id="PRO_5021192019" evidence="1">
    <location>
        <begin position="24"/>
        <end position="411"/>
    </location>
</feature>
<evidence type="ECO:0000256" key="1">
    <source>
        <dbReference type="SAM" id="SignalP"/>
    </source>
</evidence>
<keyword evidence="3" id="KW-1185">Reference proteome</keyword>
<gene>
    <name evidence="2" type="ORF">E5K02_07675</name>
</gene>
<reference evidence="2 3" key="1">
    <citation type="submission" date="2019-04" db="EMBL/GenBank/DDBJ databases">
        <authorList>
            <person name="Feng G."/>
            <person name="Zhang J."/>
            <person name="Zhu H."/>
        </authorList>
    </citation>
    <scope>NUCLEOTIDE SEQUENCE [LARGE SCALE GENOMIC DNA]</scope>
    <source>
        <strain evidence="2 3">9PBR-1</strain>
    </source>
</reference>
<dbReference type="InterPro" id="IPR026444">
    <property type="entry name" value="Secre_tail"/>
</dbReference>
<feature type="signal peptide" evidence="1">
    <location>
        <begin position="1"/>
        <end position="23"/>
    </location>
</feature>
<dbReference type="AlphaFoldDB" id="A0A4Z0QJ68"/>
<dbReference type="NCBIfam" id="TIGR04183">
    <property type="entry name" value="Por_Secre_tail"/>
    <property type="match status" value="1"/>
</dbReference>
<protein>
    <submittedName>
        <fullName evidence="2">T9SS type A sorting domain-containing protein</fullName>
    </submittedName>
</protein>